<evidence type="ECO:0000313" key="2">
    <source>
        <dbReference type="EMBL" id="SVE51560.1"/>
    </source>
</evidence>
<dbReference type="AlphaFoldDB" id="A0A383E547"/>
<protein>
    <submittedName>
        <fullName evidence="2">Uncharacterized protein</fullName>
    </submittedName>
</protein>
<name>A0A383E547_9ZZZZ</name>
<sequence>MSLDISFFAGRLNSPAHTAGQANRPGKENIRSGLKTNPVKNLDANEGKPDSIETGVLDRVGFSANHKVNYKISQDTHEVVIRMVDSETGEVVR</sequence>
<dbReference type="EMBL" id="UINC01222675">
    <property type="protein sequence ID" value="SVE51560.1"/>
    <property type="molecule type" value="Genomic_DNA"/>
</dbReference>
<dbReference type="Pfam" id="PF03646">
    <property type="entry name" value="FlaG"/>
    <property type="match status" value="1"/>
</dbReference>
<reference evidence="2" key="1">
    <citation type="submission" date="2018-05" db="EMBL/GenBank/DDBJ databases">
        <authorList>
            <person name="Lanie J.A."/>
            <person name="Ng W.-L."/>
            <person name="Kazmierczak K.M."/>
            <person name="Andrzejewski T.M."/>
            <person name="Davidsen T.M."/>
            <person name="Wayne K.J."/>
            <person name="Tettelin H."/>
            <person name="Glass J.I."/>
            <person name="Rusch D."/>
            <person name="Podicherti R."/>
            <person name="Tsui H.-C.T."/>
            <person name="Winkler M.E."/>
        </authorList>
    </citation>
    <scope>NUCLEOTIDE SEQUENCE</scope>
</reference>
<feature type="non-terminal residue" evidence="2">
    <location>
        <position position="93"/>
    </location>
</feature>
<dbReference type="SUPFAM" id="SSF160214">
    <property type="entry name" value="FlaG-like"/>
    <property type="match status" value="1"/>
</dbReference>
<dbReference type="InterPro" id="IPR005186">
    <property type="entry name" value="FlaG"/>
</dbReference>
<accession>A0A383E547</accession>
<dbReference type="InterPro" id="IPR035924">
    <property type="entry name" value="FlaG-like_sf"/>
</dbReference>
<evidence type="ECO:0000256" key="1">
    <source>
        <dbReference type="SAM" id="MobiDB-lite"/>
    </source>
</evidence>
<feature type="region of interest" description="Disordered" evidence="1">
    <location>
        <begin position="14"/>
        <end position="47"/>
    </location>
</feature>
<dbReference type="Gene3D" id="3.30.160.170">
    <property type="entry name" value="FlaG-like"/>
    <property type="match status" value="1"/>
</dbReference>
<proteinExistence type="predicted"/>
<gene>
    <name evidence="2" type="ORF">METZ01_LOCUS504414</name>
</gene>
<organism evidence="2">
    <name type="scientific">marine metagenome</name>
    <dbReference type="NCBI Taxonomy" id="408172"/>
    <lineage>
        <taxon>unclassified sequences</taxon>
        <taxon>metagenomes</taxon>
        <taxon>ecological metagenomes</taxon>
    </lineage>
</organism>